<dbReference type="Proteomes" id="UP000191094">
    <property type="component" value="Unassembled WGS sequence"/>
</dbReference>
<dbReference type="SMART" id="SM01409">
    <property type="entry name" value="RNA_pol_Rpb6"/>
    <property type="match status" value="1"/>
</dbReference>
<organism evidence="12 13">
    <name type="scientific">Lwoffella lincolnii</name>
    <dbReference type="NCBI Taxonomy" id="90241"/>
    <lineage>
        <taxon>Bacteria</taxon>
        <taxon>Pseudomonadati</taxon>
        <taxon>Pseudomonadota</taxon>
        <taxon>Gammaproteobacteria</taxon>
        <taxon>Moraxellales</taxon>
        <taxon>Moraxellaceae</taxon>
        <taxon>Lwoffella</taxon>
    </lineage>
</organism>
<dbReference type="Pfam" id="PF01192">
    <property type="entry name" value="RNA_pol_Rpb6"/>
    <property type="match status" value="1"/>
</dbReference>
<evidence type="ECO:0000256" key="4">
    <source>
        <dbReference type="ARBA" id="ARBA00022478"/>
    </source>
</evidence>
<keyword evidence="5 11" id="KW-0808">Transferase</keyword>
<comment type="subunit">
    <text evidence="11">The RNAP catalytic core consists of 2 alpha, 1 beta, 1 beta' and 1 omega subunit. When a sigma factor is associated with the core the holoenzyme is formed, which can initiate transcription.</text>
</comment>
<dbReference type="RefSeq" id="WP_078307832.1">
    <property type="nucleotide sequence ID" value="NZ_CP147511.1"/>
</dbReference>
<comment type="catalytic activity">
    <reaction evidence="10 11">
        <text>RNA(n) + a ribonucleoside 5'-triphosphate = RNA(n+1) + diphosphate</text>
        <dbReference type="Rhea" id="RHEA:21248"/>
        <dbReference type="Rhea" id="RHEA-COMP:14527"/>
        <dbReference type="Rhea" id="RHEA-COMP:17342"/>
        <dbReference type="ChEBI" id="CHEBI:33019"/>
        <dbReference type="ChEBI" id="CHEBI:61557"/>
        <dbReference type="ChEBI" id="CHEBI:140395"/>
        <dbReference type="EC" id="2.7.7.6"/>
    </reaction>
</comment>
<dbReference type="Gene3D" id="3.90.940.10">
    <property type="match status" value="1"/>
</dbReference>
<gene>
    <name evidence="11" type="primary">rpoZ</name>
    <name evidence="12" type="ORF">B0682_07290</name>
</gene>
<dbReference type="GO" id="GO:0006351">
    <property type="term" value="P:DNA-templated transcription"/>
    <property type="evidence" value="ECO:0007669"/>
    <property type="project" value="UniProtKB-UniRule"/>
</dbReference>
<evidence type="ECO:0000256" key="10">
    <source>
        <dbReference type="ARBA" id="ARBA00048552"/>
    </source>
</evidence>
<evidence type="ECO:0000313" key="13">
    <source>
        <dbReference type="Proteomes" id="UP000191094"/>
    </source>
</evidence>
<keyword evidence="13" id="KW-1185">Reference proteome</keyword>
<dbReference type="NCBIfam" id="TIGR00690">
    <property type="entry name" value="rpoZ"/>
    <property type="match status" value="1"/>
</dbReference>
<dbReference type="InterPro" id="IPR006110">
    <property type="entry name" value="Pol_omega/Rpo6/RPB6"/>
</dbReference>
<sequence>MARITIEDCLDKVDNRFELILVASKRARQLAKGIAEPTVAVENDKPTVLALREIAAGNVDKDILKQTELDFATNRMELSFASGHGF</sequence>
<dbReference type="HAMAP" id="MF_00366">
    <property type="entry name" value="RNApol_bact_RpoZ"/>
    <property type="match status" value="1"/>
</dbReference>
<evidence type="ECO:0000256" key="7">
    <source>
        <dbReference type="ARBA" id="ARBA00023163"/>
    </source>
</evidence>
<dbReference type="PANTHER" id="PTHR34476">
    <property type="entry name" value="DNA-DIRECTED RNA POLYMERASE SUBUNIT OMEGA"/>
    <property type="match status" value="1"/>
</dbReference>
<evidence type="ECO:0000256" key="9">
    <source>
        <dbReference type="ARBA" id="ARBA00030998"/>
    </source>
</evidence>
<proteinExistence type="inferred from homology"/>
<accession>A0A1T0CCX5</accession>
<evidence type="ECO:0000256" key="11">
    <source>
        <dbReference type="HAMAP-Rule" id="MF_00366"/>
    </source>
</evidence>
<reference evidence="12 13" key="1">
    <citation type="submission" date="2017-02" db="EMBL/GenBank/DDBJ databases">
        <title>Draft genome sequence of Moraxella lincolnii CCUG 9405T type strain.</title>
        <authorList>
            <person name="Salva-Serra F."/>
            <person name="Engstrom-Jakobsson H."/>
            <person name="Thorell K."/>
            <person name="Jaen-Luchoro D."/>
            <person name="Gonzales-Siles L."/>
            <person name="Karlsson R."/>
            <person name="Yazdan S."/>
            <person name="Boulund F."/>
            <person name="Johnning A."/>
            <person name="Engstrand L."/>
            <person name="Kristiansson E."/>
            <person name="Moore E."/>
        </authorList>
    </citation>
    <scope>NUCLEOTIDE SEQUENCE [LARGE SCALE GENOMIC DNA]</scope>
    <source>
        <strain evidence="12 13">CCUG 9405</strain>
    </source>
</reference>
<dbReference type="EMBL" id="MUYT01000009">
    <property type="protein sequence ID" value="OOS20198.1"/>
    <property type="molecule type" value="Genomic_DNA"/>
</dbReference>
<dbReference type="InterPro" id="IPR003716">
    <property type="entry name" value="DNA-dir_RNA_pol_omega"/>
</dbReference>
<evidence type="ECO:0000256" key="2">
    <source>
        <dbReference type="ARBA" id="ARBA00012418"/>
    </source>
</evidence>
<dbReference type="GO" id="GO:0000428">
    <property type="term" value="C:DNA-directed RNA polymerase complex"/>
    <property type="evidence" value="ECO:0007669"/>
    <property type="project" value="UniProtKB-KW"/>
</dbReference>
<keyword evidence="7 11" id="KW-0804">Transcription</keyword>
<evidence type="ECO:0000256" key="1">
    <source>
        <dbReference type="ARBA" id="ARBA00006711"/>
    </source>
</evidence>
<comment type="caution">
    <text evidence="12">The sequence shown here is derived from an EMBL/GenBank/DDBJ whole genome shotgun (WGS) entry which is preliminary data.</text>
</comment>
<dbReference type="STRING" id="90241.B0682_07290"/>
<comment type="similarity">
    <text evidence="1 11">Belongs to the RNA polymerase subunit omega family.</text>
</comment>
<dbReference type="EC" id="2.7.7.6" evidence="2 11"/>
<evidence type="ECO:0000256" key="5">
    <source>
        <dbReference type="ARBA" id="ARBA00022679"/>
    </source>
</evidence>
<comment type="function">
    <text evidence="11">Promotes RNA polymerase assembly. Latches the N- and C-terminal regions of the beta' subunit thereby facilitating its interaction with the beta and alpha subunits.</text>
</comment>
<dbReference type="InterPro" id="IPR036161">
    <property type="entry name" value="RPB6/omega-like_sf"/>
</dbReference>
<dbReference type="AlphaFoldDB" id="A0A1T0CCX5"/>
<evidence type="ECO:0000256" key="6">
    <source>
        <dbReference type="ARBA" id="ARBA00022695"/>
    </source>
</evidence>
<protein>
    <recommendedName>
        <fullName evidence="3 11">DNA-directed RNA polymerase subunit omega</fullName>
        <shortName evidence="11">RNAP omega subunit</shortName>
        <ecNumber evidence="2 11">2.7.7.6</ecNumber>
    </recommendedName>
    <alternativeName>
        <fullName evidence="9 11">RNA polymerase omega subunit</fullName>
    </alternativeName>
    <alternativeName>
        <fullName evidence="8 11">Transcriptase subunit omega</fullName>
    </alternativeName>
</protein>
<dbReference type="GO" id="GO:0003677">
    <property type="term" value="F:DNA binding"/>
    <property type="evidence" value="ECO:0007669"/>
    <property type="project" value="UniProtKB-UniRule"/>
</dbReference>
<dbReference type="OrthoDB" id="9796300at2"/>
<keyword evidence="6 11" id="KW-0548">Nucleotidyltransferase</keyword>
<keyword evidence="4 11" id="KW-0240">DNA-directed RNA polymerase</keyword>
<evidence type="ECO:0000256" key="8">
    <source>
        <dbReference type="ARBA" id="ARBA00029924"/>
    </source>
</evidence>
<evidence type="ECO:0000256" key="3">
    <source>
        <dbReference type="ARBA" id="ARBA00013725"/>
    </source>
</evidence>
<dbReference type="PANTHER" id="PTHR34476:SF1">
    <property type="entry name" value="DNA-DIRECTED RNA POLYMERASE SUBUNIT OMEGA"/>
    <property type="match status" value="1"/>
</dbReference>
<evidence type="ECO:0000313" key="12">
    <source>
        <dbReference type="EMBL" id="OOS20198.1"/>
    </source>
</evidence>
<dbReference type="SUPFAM" id="SSF63562">
    <property type="entry name" value="RPB6/omega subunit-like"/>
    <property type="match status" value="1"/>
</dbReference>
<name>A0A1T0CCX5_9GAMM</name>
<dbReference type="GO" id="GO:0003899">
    <property type="term" value="F:DNA-directed RNA polymerase activity"/>
    <property type="evidence" value="ECO:0007669"/>
    <property type="project" value="UniProtKB-UniRule"/>
</dbReference>